<feature type="domain" description="Bbp19-like phage" evidence="1">
    <location>
        <begin position="21"/>
        <end position="66"/>
    </location>
</feature>
<dbReference type="InterPro" id="IPR057447">
    <property type="entry name" value="Bbp19-like_phage"/>
</dbReference>
<evidence type="ECO:0000313" key="2">
    <source>
        <dbReference type="EMBL" id="MTH60974.1"/>
    </source>
</evidence>
<accession>A0A844HRC4</accession>
<protein>
    <recommendedName>
        <fullName evidence="1">Bbp19-like phage domain-containing protein</fullName>
    </recommendedName>
</protein>
<evidence type="ECO:0000313" key="3">
    <source>
        <dbReference type="Proteomes" id="UP000449846"/>
    </source>
</evidence>
<sequence length="104" mass="11702">MTVTAIIKENRDRKLAQAWDAVLRTPEVRLVIWSILEHCHLFSQTHVGDANDGFRAGMREVGLRVLNQQVFPHDVKTFAGMQVEHAEMTAETRGNFAASHYGNG</sequence>
<gene>
    <name evidence="2" type="ORF">GL300_17315</name>
</gene>
<organism evidence="2 3">
    <name type="scientific">Paracoccus litorisediminis</name>
    <dbReference type="NCBI Taxonomy" id="2006130"/>
    <lineage>
        <taxon>Bacteria</taxon>
        <taxon>Pseudomonadati</taxon>
        <taxon>Pseudomonadota</taxon>
        <taxon>Alphaproteobacteria</taxon>
        <taxon>Rhodobacterales</taxon>
        <taxon>Paracoccaceae</taxon>
        <taxon>Paracoccus</taxon>
    </lineage>
</organism>
<dbReference type="Pfam" id="PF25181">
    <property type="entry name" value="Phage_Bbp19"/>
    <property type="match status" value="1"/>
</dbReference>
<dbReference type="AlphaFoldDB" id="A0A844HRC4"/>
<dbReference type="Proteomes" id="UP000449846">
    <property type="component" value="Unassembled WGS sequence"/>
</dbReference>
<evidence type="ECO:0000259" key="1">
    <source>
        <dbReference type="Pfam" id="PF25181"/>
    </source>
</evidence>
<comment type="caution">
    <text evidence="2">The sequence shown here is derived from an EMBL/GenBank/DDBJ whole genome shotgun (WGS) entry which is preliminary data.</text>
</comment>
<proteinExistence type="predicted"/>
<name>A0A844HRC4_9RHOB</name>
<dbReference type="EMBL" id="WMIG01000011">
    <property type="protein sequence ID" value="MTH60974.1"/>
    <property type="molecule type" value="Genomic_DNA"/>
</dbReference>
<reference evidence="2 3" key="1">
    <citation type="submission" date="2019-11" db="EMBL/GenBank/DDBJ databases">
        <authorList>
            <person name="Dong K."/>
        </authorList>
    </citation>
    <scope>NUCLEOTIDE SEQUENCE [LARGE SCALE GENOMIC DNA]</scope>
    <source>
        <strain evidence="2 3">NBRC 112902</strain>
    </source>
</reference>
<dbReference type="RefSeq" id="WP_155040910.1">
    <property type="nucleotide sequence ID" value="NZ_JBHGCD010000012.1"/>
</dbReference>
<keyword evidence="3" id="KW-1185">Reference proteome</keyword>
<dbReference type="OrthoDB" id="7777089at2"/>